<reference evidence="1" key="1">
    <citation type="journal article" date="2015" name="Nature">
        <title>Complex archaea that bridge the gap between prokaryotes and eukaryotes.</title>
        <authorList>
            <person name="Spang A."/>
            <person name="Saw J.H."/>
            <person name="Jorgensen S.L."/>
            <person name="Zaremba-Niedzwiedzka K."/>
            <person name="Martijn J."/>
            <person name="Lind A.E."/>
            <person name="van Eijk R."/>
            <person name="Schleper C."/>
            <person name="Guy L."/>
            <person name="Ettema T.J."/>
        </authorList>
    </citation>
    <scope>NUCLEOTIDE SEQUENCE</scope>
</reference>
<gene>
    <name evidence="1" type="ORF">LCGC14_0148240</name>
</gene>
<sequence length="51" mass="6169">MCRSNNNTKERKLRSDIEKDFSSVLFLNHTSIYEKKQFKPENCKYLLINML</sequence>
<protein>
    <submittedName>
        <fullName evidence="1">Uncharacterized protein</fullName>
    </submittedName>
</protein>
<evidence type="ECO:0000313" key="1">
    <source>
        <dbReference type="EMBL" id="KKN98290.1"/>
    </source>
</evidence>
<proteinExistence type="predicted"/>
<accession>A0A0F9UZD2</accession>
<dbReference type="EMBL" id="LAZR01000052">
    <property type="protein sequence ID" value="KKN98290.1"/>
    <property type="molecule type" value="Genomic_DNA"/>
</dbReference>
<comment type="caution">
    <text evidence="1">The sequence shown here is derived from an EMBL/GenBank/DDBJ whole genome shotgun (WGS) entry which is preliminary data.</text>
</comment>
<organism evidence="1">
    <name type="scientific">marine sediment metagenome</name>
    <dbReference type="NCBI Taxonomy" id="412755"/>
    <lineage>
        <taxon>unclassified sequences</taxon>
        <taxon>metagenomes</taxon>
        <taxon>ecological metagenomes</taxon>
    </lineage>
</organism>
<dbReference type="AlphaFoldDB" id="A0A0F9UZD2"/>
<name>A0A0F9UZD2_9ZZZZ</name>